<sequence>MTLISIRIQNVKGIEDKTFNLNIIRNRPSLLVAPNGFGKSSFTCAFARMNNARIDLHDNERCQGDKGKNPRIELTINKPDGTTQRLFANHESNTIKTQLDCFVIKSPLVAKGKGSQFGRATGSMEIEDVVLVKGIPPSLGFGYDLKDFKNRFGKCGRVLSKLSLSEVLDNKVMVQKLSQDYSLINRINGVKATNAINEFIGRVNQQTGTIENLLDWIKVNELDTLKGIKPLMNLTKTMIDMKVSNENVVNFLLYSIQIHWLYQNDPNRFKAACKYSNYRLHKEMFDDLLNDFNTTWKNIRTSQTGGSLVVKFPKAHEISNGQRDILNFISMLFKAQFKLNKGNCILIIDEVFDYLDDANLITAQYYITKFIRDFKKQGRNIYPLILTHLNPLYFKNFAFSKQKVYYLCKSQIKISNEMTKLLLARENKDLDEGLRDDISGKLFHYHTMKINQSDEFKRLHIPEIWGREEHFKKFTLKEKDKYLLNDVDYDPFAVCCAVRVQIEELVYQLIGEDTQRTEFISINGTRKKLEYLQSVGYEVPEIYFLLGIVYNDGMHWVNGQDNISPIASKLENLTIKKLIREVFE</sequence>
<dbReference type="InterPro" id="IPR027417">
    <property type="entry name" value="P-loop_NTPase"/>
</dbReference>
<dbReference type="KEGG" id="ise:JBKA6_0576"/>
<evidence type="ECO:0000313" key="2">
    <source>
        <dbReference type="Proteomes" id="UP000243197"/>
    </source>
</evidence>
<proteinExistence type="predicted"/>
<protein>
    <submittedName>
        <fullName evidence="1">Uncharacterized protein</fullName>
    </submittedName>
</protein>
<accession>A0A1J1E0X2</accession>
<dbReference type="Proteomes" id="UP000243197">
    <property type="component" value="Chromosome"/>
</dbReference>
<evidence type="ECO:0000313" key="1">
    <source>
        <dbReference type="EMBL" id="BAV94589.1"/>
    </source>
</evidence>
<dbReference type="AlphaFoldDB" id="A0A1J1E0X2"/>
<organism evidence="1 2">
    <name type="scientific">Ichthyobacterium seriolicida</name>
    <dbReference type="NCBI Taxonomy" id="242600"/>
    <lineage>
        <taxon>Bacteria</taxon>
        <taxon>Pseudomonadati</taxon>
        <taxon>Bacteroidota</taxon>
        <taxon>Flavobacteriia</taxon>
        <taxon>Flavobacteriales</taxon>
        <taxon>Ichthyobacteriaceae</taxon>
        <taxon>Ichthyobacterium</taxon>
    </lineage>
</organism>
<reference evidence="1 2" key="1">
    <citation type="submission" date="2014-03" db="EMBL/GenBank/DDBJ databases">
        <title>complete genome sequence of Flavobacteriaceae bacterium JBKA-6.</title>
        <authorList>
            <person name="Takano T."/>
            <person name="Nakamura Y."/>
            <person name="Takuma S."/>
            <person name="Yasuike M."/>
            <person name="Matsuyama T."/>
            <person name="Sakai T."/>
            <person name="Fujiwara A."/>
            <person name="Kimoto K."/>
            <person name="Fukuda Y."/>
            <person name="Kondo H."/>
            <person name="Hirono I."/>
            <person name="Nakayasu C."/>
        </authorList>
    </citation>
    <scope>NUCLEOTIDE SEQUENCE [LARGE SCALE GENOMIC DNA]</scope>
    <source>
        <strain evidence="1 2">JBKA-6</strain>
    </source>
</reference>
<dbReference type="SUPFAM" id="SSF52540">
    <property type="entry name" value="P-loop containing nucleoside triphosphate hydrolases"/>
    <property type="match status" value="1"/>
</dbReference>
<gene>
    <name evidence="1" type="ORF">JBKA6_0576</name>
</gene>
<keyword evidence="2" id="KW-1185">Reference proteome</keyword>
<name>A0A1J1E0X2_9FLAO</name>
<dbReference type="Gene3D" id="3.40.50.300">
    <property type="entry name" value="P-loop containing nucleotide triphosphate hydrolases"/>
    <property type="match status" value="1"/>
</dbReference>
<dbReference type="OrthoDB" id="1068645at2"/>
<dbReference type="EMBL" id="AP014564">
    <property type="protein sequence ID" value="BAV94589.1"/>
    <property type="molecule type" value="Genomic_DNA"/>
</dbReference>